<evidence type="ECO:0000259" key="2">
    <source>
        <dbReference type="Pfam" id="PF03795"/>
    </source>
</evidence>
<dbReference type="Gene3D" id="3.30.70.1060">
    <property type="entry name" value="Dimeric alpha+beta barrel"/>
    <property type="match status" value="1"/>
</dbReference>
<dbReference type="InterPro" id="IPR005545">
    <property type="entry name" value="YCII"/>
</dbReference>
<keyword evidence="4" id="KW-1185">Reference proteome</keyword>
<dbReference type="AlphaFoldDB" id="A0A6N9YKB0"/>
<dbReference type="SUPFAM" id="SSF54909">
    <property type="entry name" value="Dimeric alpha+beta barrel"/>
    <property type="match status" value="1"/>
</dbReference>
<dbReference type="PANTHER" id="PTHR35174">
    <property type="entry name" value="BLL7171 PROTEIN-RELATED"/>
    <property type="match status" value="1"/>
</dbReference>
<feature type="domain" description="YCII-related" evidence="2">
    <location>
        <begin position="1"/>
        <end position="105"/>
    </location>
</feature>
<evidence type="ECO:0000313" key="4">
    <source>
        <dbReference type="Proteomes" id="UP000469185"/>
    </source>
</evidence>
<evidence type="ECO:0000256" key="1">
    <source>
        <dbReference type="ARBA" id="ARBA00007689"/>
    </source>
</evidence>
<dbReference type="Proteomes" id="UP000469185">
    <property type="component" value="Unassembled WGS sequence"/>
</dbReference>
<dbReference type="Pfam" id="PF03795">
    <property type="entry name" value="YCII"/>
    <property type="match status" value="1"/>
</dbReference>
<name>A0A6N9YKB0_9ACTN</name>
<reference evidence="3 4" key="1">
    <citation type="submission" date="2020-02" db="EMBL/GenBank/DDBJ databases">
        <authorList>
            <person name="Li X.-J."/>
            <person name="Feng X.-M."/>
        </authorList>
    </citation>
    <scope>NUCLEOTIDE SEQUENCE [LARGE SCALE GENOMIC DNA]</scope>
    <source>
        <strain evidence="3 4">CGMCC 4.7225</strain>
    </source>
</reference>
<gene>
    <name evidence="3" type="ORF">G1H11_08615</name>
</gene>
<organism evidence="3 4">
    <name type="scientific">Phytoactinopolyspora alkaliphila</name>
    <dbReference type="NCBI Taxonomy" id="1783498"/>
    <lineage>
        <taxon>Bacteria</taxon>
        <taxon>Bacillati</taxon>
        <taxon>Actinomycetota</taxon>
        <taxon>Actinomycetes</taxon>
        <taxon>Jiangellales</taxon>
        <taxon>Jiangellaceae</taxon>
        <taxon>Phytoactinopolyspora</taxon>
    </lineage>
</organism>
<dbReference type="PANTHER" id="PTHR35174:SF3">
    <property type="entry name" value="BLL7171 PROTEIN"/>
    <property type="match status" value="1"/>
</dbReference>
<dbReference type="EMBL" id="JAAGOB010000004">
    <property type="protein sequence ID" value="NED95377.1"/>
    <property type="molecule type" value="Genomic_DNA"/>
</dbReference>
<comment type="caution">
    <text evidence="3">The sequence shown here is derived from an EMBL/GenBank/DDBJ whole genome shotgun (WGS) entry which is preliminary data.</text>
</comment>
<sequence>MKYMLLMQGSQAESQEWVNSLSAEEFKAHIDFMGTFNEELTRSGELVDAQGLAGPEQAIVVRAGAGGAPVVTDGPFPETKEFLAGYWVVDCDTPERAVEIAARASAAPGKDGAPVNIPIEVRQIMQAPNVDV</sequence>
<dbReference type="RefSeq" id="WP_163818093.1">
    <property type="nucleotide sequence ID" value="NZ_JAAGOB010000004.1"/>
</dbReference>
<dbReference type="InterPro" id="IPR011008">
    <property type="entry name" value="Dimeric_a/b-barrel"/>
</dbReference>
<comment type="similarity">
    <text evidence="1">Belongs to the YciI family.</text>
</comment>
<protein>
    <recommendedName>
        <fullName evidence="2">YCII-related domain-containing protein</fullName>
    </recommendedName>
</protein>
<evidence type="ECO:0000313" key="3">
    <source>
        <dbReference type="EMBL" id="NED95377.1"/>
    </source>
</evidence>
<accession>A0A6N9YKB0</accession>
<proteinExistence type="inferred from homology"/>